<reference evidence="3" key="1">
    <citation type="journal article" date="2020" name="J Insects Food Feed">
        <title>The yellow mealworm (Tenebrio molitor) genome: a resource for the emerging insects as food and feed industry.</title>
        <authorList>
            <person name="Eriksson T."/>
            <person name="Andere A."/>
            <person name="Kelstrup H."/>
            <person name="Emery V."/>
            <person name="Picard C."/>
        </authorList>
    </citation>
    <scope>NUCLEOTIDE SEQUENCE</scope>
    <source>
        <strain evidence="3">Stoneville</strain>
        <tissue evidence="3">Whole head</tissue>
    </source>
</reference>
<gene>
    <name evidence="3" type="ORF">GEV33_006838</name>
</gene>
<protein>
    <recommendedName>
        <fullName evidence="2">Reverse transcriptase domain-containing protein</fullName>
    </recommendedName>
</protein>
<dbReference type="Pfam" id="PF00078">
    <property type="entry name" value="RVT_1"/>
    <property type="match status" value="1"/>
</dbReference>
<dbReference type="PROSITE" id="PS50878">
    <property type="entry name" value="RT_POL"/>
    <property type="match status" value="1"/>
</dbReference>
<dbReference type="EMBL" id="JABDTM020022306">
    <property type="protein sequence ID" value="KAH0815953.1"/>
    <property type="molecule type" value="Genomic_DNA"/>
</dbReference>
<dbReference type="GO" id="GO:0071897">
    <property type="term" value="P:DNA biosynthetic process"/>
    <property type="evidence" value="ECO:0007669"/>
    <property type="project" value="UniProtKB-ARBA"/>
</dbReference>
<feature type="compositionally biased region" description="Basic and acidic residues" evidence="1">
    <location>
        <begin position="22"/>
        <end position="32"/>
    </location>
</feature>
<evidence type="ECO:0000259" key="2">
    <source>
        <dbReference type="PROSITE" id="PS50878"/>
    </source>
</evidence>
<evidence type="ECO:0000313" key="3">
    <source>
        <dbReference type="EMBL" id="KAH0815953.1"/>
    </source>
</evidence>
<keyword evidence="4" id="KW-1185">Reference proteome</keyword>
<reference evidence="3" key="2">
    <citation type="submission" date="2021-08" db="EMBL/GenBank/DDBJ databases">
        <authorList>
            <person name="Eriksson T."/>
        </authorList>
    </citation>
    <scope>NUCLEOTIDE SEQUENCE</scope>
    <source>
        <strain evidence="3">Stoneville</strain>
        <tissue evidence="3">Whole head</tissue>
    </source>
</reference>
<accession>A0A8J6HKH0</accession>
<dbReference type="AlphaFoldDB" id="A0A8J6HKH0"/>
<feature type="compositionally biased region" description="Low complexity" evidence="1">
    <location>
        <begin position="62"/>
        <end position="80"/>
    </location>
</feature>
<dbReference type="InterPro" id="IPR043502">
    <property type="entry name" value="DNA/RNA_pol_sf"/>
</dbReference>
<dbReference type="InterPro" id="IPR036691">
    <property type="entry name" value="Endo/exonu/phosph_ase_sf"/>
</dbReference>
<dbReference type="PANTHER" id="PTHR36688">
    <property type="entry name" value="ENDO/EXONUCLEASE/PHOSPHATASE DOMAIN-CONTAINING PROTEIN"/>
    <property type="match status" value="1"/>
</dbReference>
<dbReference type="Gene3D" id="3.60.10.10">
    <property type="entry name" value="Endonuclease/exonuclease/phosphatase"/>
    <property type="match status" value="1"/>
</dbReference>
<sequence>MTESVDRLSGSTLCSADESDDAPLRKFPEGRKKTYLRNGPQPSLSRSQPRLTGSRLQRLGPHASASRASGSHHSGSTTTTEESDRTSSSRRSSTGESTKTKTTVASQNTHDRVVQALNRPGSPTPKPTLYKYTIKNIPEEFASQKKFHNLLTTHLVTRNIQKLIVNWNRIALLITSLPVDEKFTAQLNSVTGSKNITCAPINQKTATNPNPDNPRKKPQFSVVITQVEHDIDENDISQTLASLELPFVRLWRIKSRQTNKFTKLIRVITEDTVTVDFLLNNGINLFGNHHQCEPSKPPEPTPLQCTKCYQLGHPATACTNKPACPKCPETHAPNNCEAATPKCLLCGGAHAAWSRNTPPSTAAAPGGGPNPTPHPPSNNINIATVNVDGIKTKFNALKAFIASDQIKILSITETHTQNPIHVPNFSSYSRPSRFNNFYRGVALLIDSNINSIKQDLPPHLSDLEAVAADAQLNNKTITVISYYNPPLEPISPELFHYASGLRYCIILGDFNARHTDFGDRSTNANGRKFSEFISDLPIYRLENRSATFISHSNVDAQSIVDHIVITESLTAHVDSETFIGTTVTSDHEPLVAKLFFEGPPPPPEFIQIFKYKNADWEKYRREITRTLTRITPAITSDEIDEQINTFTNTIHSARDTVFKPTTIPKNRTPLPARIVKLFKEKRKRRESLDYRDGKNFWNKFKVITGQKRKMNHYLATDAHIYYTPQKRANCFAELLDGIHQVPNDPNFNATFFDQIANNVLAFKNIPLIDPLPHPLHDEHLTDNITTDEVKTIISHLKNTKAPGPDQIRPILLKNLPDPAFQALTDIYNNCMNNLYFPTAWKTAHTVMIPKPGKCPNDPKSYRPISLLSITGKIFERILTNQLQTDITRHANLRECTVGVFLDIERAFDKVWHDGLVQKLLNLRLNLKFTKLISSFLTNRSCRIKVNKTLSNTVHLRAGVPQGSVLSPLLYIVYCRDFPFSDIQRTRTRMFADDTAIWCSQRSSEKATSIVQKELHRIEKWTNHWRASPFPPLAPYTRISRPHSKKRETEQTYFIKFEADFAAAPPKHSYILIIHSFDR</sequence>
<dbReference type="InterPro" id="IPR005135">
    <property type="entry name" value="Endo/exonuclease/phosphatase"/>
</dbReference>
<dbReference type="Pfam" id="PF14529">
    <property type="entry name" value="Exo_endo_phos_2"/>
    <property type="match status" value="1"/>
</dbReference>
<dbReference type="PANTHER" id="PTHR36688:SF2">
    <property type="entry name" value="ENDONUCLEASE_EXONUCLEASE_PHOSPHATASE DOMAIN-CONTAINING PROTEIN"/>
    <property type="match status" value="1"/>
</dbReference>
<dbReference type="InterPro" id="IPR052560">
    <property type="entry name" value="RdDP_mobile_element"/>
</dbReference>
<feature type="region of interest" description="Disordered" evidence="1">
    <location>
        <begin position="1"/>
        <end position="128"/>
    </location>
</feature>
<feature type="compositionally biased region" description="Low complexity" evidence="1">
    <location>
        <begin position="89"/>
        <end position="103"/>
    </location>
</feature>
<dbReference type="CDD" id="cd01650">
    <property type="entry name" value="RT_nLTR_like"/>
    <property type="match status" value="1"/>
</dbReference>
<feature type="region of interest" description="Disordered" evidence="1">
    <location>
        <begin position="357"/>
        <end position="379"/>
    </location>
</feature>
<evidence type="ECO:0000256" key="1">
    <source>
        <dbReference type="SAM" id="MobiDB-lite"/>
    </source>
</evidence>
<dbReference type="GO" id="GO:0003824">
    <property type="term" value="F:catalytic activity"/>
    <property type="evidence" value="ECO:0007669"/>
    <property type="project" value="InterPro"/>
</dbReference>
<dbReference type="InterPro" id="IPR000477">
    <property type="entry name" value="RT_dom"/>
</dbReference>
<dbReference type="SUPFAM" id="SSF56672">
    <property type="entry name" value="DNA/RNA polymerases"/>
    <property type="match status" value="1"/>
</dbReference>
<dbReference type="Proteomes" id="UP000719412">
    <property type="component" value="Unassembled WGS sequence"/>
</dbReference>
<dbReference type="SUPFAM" id="SSF56219">
    <property type="entry name" value="DNase I-like"/>
    <property type="match status" value="1"/>
</dbReference>
<feature type="domain" description="Reverse transcriptase" evidence="2">
    <location>
        <begin position="829"/>
        <end position="1058"/>
    </location>
</feature>
<feature type="compositionally biased region" description="Polar residues" evidence="1">
    <location>
        <begin position="40"/>
        <end position="55"/>
    </location>
</feature>
<comment type="caution">
    <text evidence="3">The sequence shown here is derived from an EMBL/GenBank/DDBJ whole genome shotgun (WGS) entry which is preliminary data.</text>
</comment>
<name>A0A8J6HKH0_TENMO</name>
<proteinExistence type="predicted"/>
<evidence type="ECO:0000313" key="4">
    <source>
        <dbReference type="Proteomes" id="UP000719412"/>
    </source>
</evidence>
<organism evidence="3 4">
    <name type="scientific">Tenebrio molitor</name>
    <name type="common">Yellow mealworm beetle</name>
    <dbReference type="NCBI Taxonomy" id="7067"/>
    <lineage>
        <taxon>Eukaryota</taxon>
        <taxon>Metazoa</taxon>
        <taxon>Ecdysozoa</taxon>
        <taxon>Arthropoda</taxon>
        <taxon>Hexapoda</taxon>
        <taxon>Insecta</taxon>
        <taxon>Pterygota</taxon>
        <taxon>Neoptera</taxon>
        <taxon>Endopterygota</taxon>
        <taxon>Coleoptera</taxon>
        <taxon>Polyphaga</taxon>
        <taxon>Cucujiformia</taxon>
        <taxon>Tenebrionidae</taxon>
        <taxon>Tenebrio</taxon>
    </lineage>
</organism>